<dbReference type="Gene3D" id="3.40.50.300">
    <property type="entry name" value="P-loop containing nucleotide triphosphate hydrolases"/>
    <property type="match status" value="1"/>
</dbReference>
<dbReference type="Pfam" id="PF01656">
    <property type="entry name" value="CbiA"/>
    <property type="match status" value="1"/>
</dbReference>
<dbReference type="InterPro" id="IPR014433">
    <property type="entry name" value="CooC"/>
</dbReference>
<dbReference type="GO" id="GO:0016887">
    <property type="term" value="F:ATP hydrolysis activity"/>
    <property type="evidence" value="ECO:0007669"/>
    <property type="project" value="TreeGrafter"/>
</dbReference>
<dbReference type="EMBL" id="LGTE01000009">
    <property type="protein sequence ID" value="KNZ69748.1"/>
    <property type="molecule type" value="Genomic_DNA"/>
</dbReference>
<feature type="domain" description="CobQ/CobB/MinD/ParA nucleotide binding" evidence="3">
    <location>
        <begin position="4"/>
        <end position="232"/>
    </location>
</feature>
<evidence type="ECO:0000256" key="1">
    <source>
        <dbReference type="ARBA" id="ARBA00022741"/>
    </source>
</evidence>
<proteinExistence type="predicted"/>
<dbReference type="Proteomes" id="UP000037175">
    <property type="component" value="Unassembled WGS sequence"/>
</dbReference>
<keyword evidence="1" id="KW-0547">Nucleotide-binding</keyword>
<dbReference type="PANTHER" id="PTHR43384">
    <property type="entry name" value="SEPTUM SITE-DETERMINING PROTEIN MIND HOMOLOG, CHLOROPLASTIC-RELATED"/>
    <property type="match status" value="1"/>
</dbReference>
<dbReference type="FunFam" id="3.40.50.300:FF:001573">
    <property type="entry name" value="Carbon monoxide dehydrogenase accessory protein CooC"/>
    <property type="match status" value="1"/>
</dbReference>
<evidence type="ECO:0000313" key="4">
    <source>
        <dbReference type="EMBL" id="KNZ69748.1"/>
    </source>
</evidence>
<dbReference type="RefSeq" id="WP_052217748.1">
    <property type="nucleotide sequence ID" value="NZ_LGTE01000009.1"/>
</dbReference>
<dbReference type="SUPFAM" id="SSF52540">
    <property type="entry name" value="P-loop containing nucleoside triphosphate hydrolases"/>
    <property type="match status" value="1"/>
</dbReference>
<dbReference type="InterPro" id="IPR027417">
    <property type="entry name" value="P-loop_NTPase"/>
</dbReference>
<dbReference type="CDD" id="cd02034">
    <property type="entry name" value="CooC1"/>
    <property type="match status" value="1"/>
</dbReference>
<dbReference type="PANTHER" id="PTHR43384:SF6">
    <property type="entry name" value="SEPTUM SITE-DETERMINING PROTEIN MIND HOMOLOG, CHLOROPLASTIC"/>
    <property type="match status" value="1"/>
</dbReference>
<sequence length="262" mass="28281">MKIAVTGKGGVGKTTVSGTLARIFAADGYRVLAIDCDPDANLASAIGIPEEQYRSVIPFSKMKKLAEERTGASGGYGTFFILNPKVDDLPEKYCINYKGVKLLVMGTVDQGGSGCVCPEHTLIKRLMHHLLVQKDEVVIMDMEAGIEHLGRGTADAVDAMIVVVEPGQRSIQTARQICALAKDLGVKNLYVVGSKVRSESDMHFIKDSLPGLPILGKVSLNEQIIKADMQGIAPYDLGGQVVQEIRAIKDRLVNLLNKPVHL</sequence>
<protein>
    <submittedName>
        <fullName evidence="4">Cobyrinic acid ac-diamide synthase</fullName>
    </submittedName>
</protein>
<dbReference type="GO" id="GO:0051782">
    <property type="term" value="P:negative regulation of cell division"/>
    <property type="evidence" value="ECO:0007669"/>
    <property type="project" value="TreeGrafter"/>
</dbReference>
<dbReference type="PATRIC" id="fig|281456.6.peg.1672"/>
<dbReference type="InterPro" id="IPR050625">
    <property type="entry name" value="ParA/MinD_ATPase"/>
</dbReference>
<dbReference type="AlphaFoldDB" id="A0A0L6W2X5"/>
<organism evidence="4 5">
    <name type="scientific">Thermincola ferriacetica</name>
    <dbReference type="NCBI Taxonomy" id="281456"/>
    <lineage>
        <taxon>Bacteria</taxon>
        <taxon>Bacillati</taxon>
        <taxon>Bacillota</taxon>
        <taxon>Clostridia</taxon>
        <taxon>Eubacteriales</taxon>
        <taxon>Thermincolaceae</taxon>
        <taxon>Thermincola</taxon>
    </lineage>
</organism>
<evidence type="ECO:0000256" key="2">
    <source>
        <dbReference type="ARBA" id="ARBA00022840"/>
    </source>
</evidence>
<dbReference type="GO" id="GO:0005829">
    <property type="term" value="C:cytosol"/>
    <property type="evidence" value="ECO:0007669"/>
    <property type="project" value="TreeGrafter"/>
</dbReference>
<keyword evidence="2" id="KW-0067">ATP-binding</keyword>
<evidence type="ECO:0000259" key="3">
    <source>
        <dbReference type="Pfam" id="PF01656"/>
    </source>
</evidence>
<dbReference type="GO" id="GO:0005524">
    <property type="term" value="F:ATP binding"/>
    <property type="evidence" value="ECO:0007669"/>
    <property type="project" value="UniProtKB-KW"/>
</dbReference>
<dbReference type="GO" id="GO:0009898">
    <property type="term" value="C:cytoplasmic side of plasma membrane"/>
    <property type="evidence" value="ECO:0007669"/>
    <property type="project" value="TreeGrafter"/>
</dbReference>
<comment type="caution">
    <text evidence="4">The sequence shown here is derived from an EMBL/GenBank/DDBJ whole genome shotgun (WGS) entry which is preliminary data.</text>
</comment>
<dbReference type="PIRSF" id="PIRSF005647">
    <property type="entry name" value="CooC"/>
    <property type="match status" value="1"/>
</dbReference>
<accession>A0A0L6W2X5</accession>
<keyword evidence="5" id="KW-1185">Reference proteome</keyword>
<dbReference type="InterPro" id="IPR002586">
    <property type="entry name" value="CobQ/CobB/MinD/ParA_Nub-bd_dom"/>
</dbReference>
<evidence type="ECO:0000313" key="5">
    <source>
        <dbReference type="Proteomes" id="UP000037175"/>
    </source>
</evidence>
<reference evidence="5" key="1">
    <citation type="submission" date="2015-07" db="EMBL/GenBank/DDBJ databases">
        <title>Complete Genome of Thermincola ferriacetica strain Z-0001T.</title>
        <authorList>
            <person name="Lusk B."/>
            <person name="Badalamenti J.P."/>
            <person name="Parameswaran P."/>
            <person name="Bond D.R."/>
            <person name="Torres C.I."/>
        </authorList>
    </citation>
    <scope>NUCLEOTIDE SEQUENCE [LARGE SCALE GENOMIC DNA]</scope>
    <source>
        <strain evidence="5">Z-0001</strain>
    </source>
</reference>
<gene>
    <name evidence="4" type="ORF">Tfer_1563</name>
</gene>
<name>A0A0L6W2X5_9FIRM</name>